<sequence>MDSNTFYEDDSHFLVETVAQKIMDPQPHSRGQKQGHCNTETGNAILTPPHNSNLEERNDRSTVAPSEPSARVELMPINRTRNIPFNTMDGKTNHYMHGVAATTVGDNTPLGRWLGQSITDEPYHNIGFVQVNQEADQHYTTIDPTTQASLDANVSSAKDEPHMDGENSKKS</sequence>
<protein>
    <submittedName>
        <fullName evidence="2">Uncharacterized protein</fullName>
    </submittedName>
</protein>
<dbReference type="AlphaFoldDB" id="A0A507AXG5"/>
<dbReference type="Proteomes" id="UP000319257">
    <property type="component" value="Unassembled WGS sequence"/>
</dbReference>
<reference evidence="2 3" key="1">
    <citation type="submission" date="2019-06" db="EMBL/GenBank/DDBJ databases">
        <title>Draft genome sequence of the filamentous fungus Phialemoniopsis curvata isolated from diesel fuel.</title>
        <authorList>
            <person name="Varaljay V.A."/>
            <person name="Lyon W.J."/>
            <person name="Crouch A.L."/>
            <person name="Drake C.E."/>
            <person name="Hollomon J.M."/>
            <person name="Nadeau L.J."/>
            <person name="Nunn H.S."/>
            <person name="Stevenson B.S."/>
            <person name="Bojanowski C.L."/>
            <person name="Crookes-Goodson W.J."/>
        </authorList>
    </citation>
    <scope>NUCLEOTIDE SEQUENCE [LARGE SCALE GENOMIC DNA]</scope>
    <source>
        <strain evidence="2 3">D216</strain>
    </source>
</reference>
<feature type="region of interest" description="Disordered" evidence="1">
    <location>
        <begin position="25"/>
        <end position="66"/>
    </location>
</feature>
<evidence type="ECO:0000313" key="2">
    <source>
        <dbReference type="EMBL" id="TPX14652.1"/>
    </source>
</evidence>
<gene>
    <name evidence="2" type="ORF">E0L32_005344</name>
</gene>
<dbReference type="RefSeq" id="XP_030996363.1">
    <property type="nucleotide sequence ID" value="XM_031139855.1"/>
</dbReference>
<proteinExistence type="predicted"/>
<name>A0A507AXG5_9PEZI</name>
<organism evidence="2 3">
    <name type="scientific">Thyridium curvatum</name>
    <dbReference type="NCBI Taxonomy" id="1093900"/>
    <lineage>
        <taxon>Eukaryota</taxon>
        <taxon>Fungi</taxon>
        <taxon>Dikarya</taxon>
        <taxon>Ascomycota</taxon>
        <taxon>Pezizomycotina</taxon>
        <taxon>Sordariomycetes</taxon>
        <taxon>Sordariomycetidae</taxon>
        <taxon>Thyridiales</taxon>
        <taxon>Thyridiaceae</taxon>
        <taxon>Thyridium</taxon>
    </lineage>
</organism>
<feature type="region of interest" description="Disordered" evidence="1">
    <location>
        <begin position="145"/>
        <end position="171"/>
    </location>
</feature>
<comment type="caution">
    <text evidence="2">The sequence shown here is derived from an EMBL/GenBank/DDBJ whole genome shotgun (WGS) entry which is preliminary data.</text>
</comment>
<feature type="compositionally biased region" description="Basic and acidic residues" evidence="1">
    <location>
        <begin position="157"/>
        <end position="171"/>
    </location>
</feature>
<dbReference type="EMBL" id="SKBQ01000027">
    <property type="protein sequence ID" value="TPX14652.1"/>
    <property type="molecule type" value="Genomic_DNA"/>
</dbReference>
<feature type="compositionally biased region" description="Polar residues" evidence="1">
    <location>
        <begin position="35"/>
        <end position="52"/>
    </location>
</feature>
<keyword evidence="3" id="KW-1185">Reference proteome</keyword>
<dbReference type="GeneID" id="41972791"/>
<evidence type="ECO:0000313" key="3">
    <source>
        <dbReference type="Proteomes" id="UP000319257"/>
    </source>
</evidence>
<evidence type="ECO:0000256" key="1">
    <source>
        <dbReference type="SAM" id="MobiDB-lite"/>
    </source>
</evidence>
<accession>A0A507AXG5</accession>
<dbReference type="InParanoid" id="A0A507AXG5"/>
<feature type="compositionally biased region" description="Polar residues" evidence="1">
    <location>
        <begin position="145"/>
        <end position="156"/>
    </location>
</feature>